<feature type="binding site" evidence="7">
    <location>
        <position position="120"/>
    </location>
    <ligand>
        <name>CoA</name>
        <dbReference type="ChEBI" id="CHEBI:57287"/>
    </ligand>
</feature>
<dbReference type="GO" id="GO:0006635">
    <property type="term" value="P:fatty acid beta-oxidation"/>
    <property type="evidence" value="ECO:0007669"/>
    <property type="project" value="TreeGrafter"/>
</dbReference>
<organism evidence="10 11">
    <name type="scientific">Ruminiclostridium papyrosolvens DSM 2782</name>
    <dbReference type="NCBI Taxonomy" id="588581"/>
    <lineage>
        <taxon>Bacteria</taxon>
        <taxon>Bacillati</taxon>
        <taxon>Bacillota</taxon>
        <taxon>Clostridia</taxon>
        <taxon>Eubacteriales</taxon>
        <taxon>Oscillospiraceae</taxon>
        <taxon>Ruminiclostridium</taxon>
    </lineage>
</organism>
<evidence type="ECO:0000256" key="6">
    <source>
        <dbReference type="PIRSR" id="PIRSR000105-2"/>
    </source>
</evidence>
<feature type="binding site" evidence="6">
    <location>
        <position position="275"/>
    </location>
    <ligand>
        <name>NAD(+)</name>
        <dbReference type="ChEBI" id="CHEBI:57540"/>
    </ligand>
</feature>
<dbReference type="InterPro" id="IPR013328">
    <property type="entry name" value="6PGD_dom2"/>
</dbReference>
<reference evidence="10" key="2">
    <citation type="submission" date="2011-01" db="EMBL/GenBank/DDBJ databases">
        <title>The Non-contiguous Finished genome of Clostridium papyrosolvens.</title>
        <authorList>
            <person name="Lucas S."/>
            <person name="Copeland A."/>
            <person name="Lapidus A."/>
            <person name="Cheng J.-F."/>
            <person name="Goodwin L."/>
            <person name="Pitluck S."/>
            <person name="Misra M."/>
            <person name="Chertkov O."/>
            <person name="Detter J.C."/>
            <person name="Han C."/>
            <person name="Tapia R."/>
            <person name="Land M."/>
            <person name="Hauser L."/>
            <person name="Kyrpides N."/>
            <person name="Ivanova N."/>
            <person name="Pagani I."/>
            <person name="Mouttaki H."/>
            <person name="He Z."/>
            <person name="Zhou J."/>
            <person name="Hemme C.L."/>
            <person name="Woyke T."/>
        </authorList>
    </citation>
    <scope>NUCLEOTIDE SEQUENCE [LARGE SCALE GENOMIC DNA]</scope>
    <source>
        <strain evidence="10">DSM 2782</strain>
    </source>
</reference>
<comment type="similarity">
    <text evidence="2">Belongs to the 3-hydroxyacyl-CoA dehydrogenase family.</text>
</comment>
<dbReference type="GO" id="GO:0008691">
    <property type="term" value="F:3-hydroxybutyryl-CoA dehydrogenase activity"/>
    <property type="evidence" value="ECO:0007669"/>
    <property type="project" value="TreeGrafter"/>
</dbReference>
<comment type="pathway">
    <text evidence="1">Lipid metabolism; butanoate metabolism.</text>
</comment>
<accession>F1TDH5</accession>
<keyword evidence="11" id="KW-1185">Reference proteome</keyword>
<dbReference type="FunFam" id="3.40.50.720:FF:000009">
    <property type="entry name" value="Fatty oxidation complex, alpha subunit"/>
    <property type="match status" value="1"/>
</dbReference>
<feature type="binding site" evidence="6">
    <location>
        <position position="144"/>
    </location>
    <ligand>
        <name>NAD(+)</name>
        <dbReference type="ChEBI" id="CHEBI:57540"/>
    </ligand>
</feature>
<dbReference type="PANTHER" id="PTHR48075">
    <property type="entry name" value="3-HYDROXYACYL-COA DEHYDROGENASE FAMILY PROTEIN"/>
    <property type="match status" value="1"/>
</dbReference>
<dbReference type="PANTHER" id="PTHR48075:SF5">
    <property type="entry name" value="3-HYDROXYBUTYRYL-COA DEHYDROGENASE"/>
    <property type="match status" value="1"/>
</dbReference>
<feature type="site" description="Important for catalytic activity" evidence="5">
    <location>
        <position position="141"/>
    </location>
</feature>
<dbReference type="AlphaFoldDB" id="F1TDH5"/>
<reference evidence="10" key="1">
    <citation type="submission" date="2009-07" db="EMBL/GenBank/DDBJ databases">
        <authorList>
            <consortium name="US DOE Joint Genome Institute (JGI-PGF)"/>
            <person name="Lucas S."/>
            <person name="Copeland A."/>
            <person name="Lapidus A."/>
            <person name="Glavina del Rio T."/>
            <person name="Tice H."/>
            <person name="Bruce D."/>
            <person name="Goodwin L."/>
            <person name="Pitluck S."/>
            <person name="Larimer F."/>
            <person name="Land M.L."/>
            <person name="Mouttaki H."/>
            <person name="He Z."/>
            <person name="Zhou J."/>
            <person name="Hemme C.L."/>
        </authorList>
    </citation>
    <scope>NUCLEOTIDE SEQUENCE [LARGE SCALE GENOMIC DNA]</scope>
    <source>
        <strain evidence="10">DSM 2782</strain>
    </source>
</reference>
<feature type="binding site" evidence="6">
    <location>
        <position position="120"/>
    </location>
    <ligand>
        <name>NAD(+)</name>
        <dbReference type="ChEBI" id="CHEBI:57540"/>
    </ligand>
</feature>
<dbReference type="Gene3D" id="1.10.1040.10">
    <property type="entry name" value="N-(1-d-carboxylethyl)-l-norvaline Dehydrogenase, domain 2"/>
    <property type="match status" value="1"/>
</dbReference>
<keyword evidence="6" id="KW-0520">NAD</keyword>
<evidence type="ECO:0000256" key="7">
    <source>
        <dbReference type="PIRSR" id="PIRSR000105-3"/>
    </source>
</evidence>
<protein>
    <recommendedName>
        <fullName evidence="4">3-hydroxybutyryl-CoA dehydrogenase</fullName>
    </recommendedName>
</protein>
<dbReference type="Pfam" id="PF00725">
    <property type="entry name" value="3HCDH"/>
    <property type="match status" value="1"/>
</dbReference>
<feature type="binding site" evidence="6">
    <location>
        <position position="33"/>
    </location>
    <ligand>
        <name>NAD(+)</name>
        <dbReference type="ChEBI" id="CHEBI:57540"/>
    </ligand>
</feature>
<dbReference type="InterPro" id="IPR006176">
    <property type="entry name" value="3-OHacyl-CoA_DH_NAD-bd"/>
</dbReference>
<dbReference type="Gene3D" id="3.40.50.720">
    <property type="entry name" value="NAD(P)-binding Rossmann-like Domain"/>
    <property type="match status" value="1"/>
</dbReference>
<dbReference type="InterPro" id="IPR036291">
    <property type="entry name" value="NAD(P)-bd_dom_sf"/>
</dbReference>
<evidence type="ECO:0000313" key="11">
    <source>
        <dbReference type="Proteomes" id="UP000003860"/>
    </source>
</evidence>
<dbReference type="InterPro" id="IPR008927">
    <property type="entry name" value="6-PGluconate_DH-like_C_sf"/>
</dbReference>
<dbReference type="STRING" id="588581.Cpap_1807"/>
<dbReference type="EMBL" id="ACXX02000007">
    <property type="protein sequence ID" value="EGD47613.1"/>
    <property type="molecule type" value="Genomic_DNA"/>
</dbReference>
<dbReference type="SUPFAM" id="SSF51735">
    <property type="entry name" value="NAD(P)-binding Rossmann-fold domains"/>
    <property type="match status" value="1"/>
</dbReference>
<dbReference type="PIRSF" id="PIRSF000105">
    <property type="entry name" value="HCDH"/>
    <property type="match status" value="1"/>
</dbReference>
<evidence type="ECO:0000256" key="2">
    <source>
        <dbReference type="ARBA" id="ARBA00009463"/>
    </source>
</evidence>
<feature type="binding site" evidence="7">
    <location>
        <position position="49"/>
    </location>
    <ligand>
        <name>CoA</name>
        <dbReference type="ChEBI" id="CHEBI:57287"/>
    </ligand>
</feature>
<feature type="domain" description="3-hydroxyacyl-CoA dehydrogenase C-terminal" evidence="8">
    <location>
        <begin position="187"/>
        <end position="283"/>
    </location>
</feature>
<dbReference type="InterPro" id="IPR006108">
    <property type="entry name" value="3HC_DH_C"/>
</dbReference>
<feature type="domain" description="3-hydroxyacyl-CoA dehydrogenase NAD binding" evidence="9">
    <location>
        <begin position="5"/>
        <end position="185"/>
    </location>
</feature>
<evidence type="ECO:0000256" key="3">
    <source>
        <dbReference type="ARBA" id="ARBA00023002"/>
    </source>
</evidence>
<dbReference type="SUPFAM" id="SSF48179">
    <property type="entry name" value="6-phosphogluconate dehydrogenase C-terminal domain-like"/>
    <property type="match status" value="1"/>
</dbReference>
<dbReference type="eggNOG" id="COG1250">
    <property type="taxonomic scope" value="Bacteria"/>
</dbReference>
<feature type="binding site" evidence="6">
    <location>
        <position position="93"/>
    </location>
    <ligand>
        <name>NAD(+)</name>
        <dbReference type="ChEBI" id="CHEBI:57540"/>
    </ligand>
</feature>
<dbReference type="RefSeq" id="WP_004619563.1">
    <property type="nucleotide sequence ID" value="NZ_ACXX02000007.1"/>
</dbReference>
<dbReference type="GO" id="GO:0070403">
    <property type="term" value="F:NAD+ binding"/>
    <property type="evidence" value="ECO:0007669"/>
    <property type="project" value="InterPro"/>
</dbReference>
<dbReference type="Pfam" id="PF02737">
    <property type="entry name" value="3HCDH_N"/>
    <property type="match status" value="1"/>
</dbReference>
<evidence type="ECO:0000313" key="10">
    <source>
        <dbReference type="EMBL" id="EGD47613.1"/>
    </source>
</evidence>
<evidence type="ECO:0000259" key="8">
    <source>
        <dbReference type="Pfam" id="PF00725"/>
    </source>
</evidence>
<evidence type="ECO:0000256" key="1">
    <source>
        <dbReference type="ARBA" id="ARBA00005086"/>
    </source>
</evidence>
<feature type="binding site" evidence="7">
    <location>
        <position position="58"/>
    </location>
    <ligand>
        <name>CoA</name>
        <dbReference type="ChEBI" id="CHEBI:57287"/>
    </ligand>
</feature>
<feature type="binding site" evidence="6">
    <location>
        <begin position="10"/>
        <end position="15"/>
    </location>
    <ligand>
        <name>NAD(+)</name>
        <dbReference type="ChEBI" id="CHEBI:57540"/>
    </ligand>
</feature>
<keyword evidence="3" id="KW-0560">Oxidoreductase</keyword>
<comment type="caution">
    <text evidence="10">The sequence shown here is derived from an EMBL/GenBank/DDBJ whole genome shotgun (WGS) entry which is preliminary data.</text>
</comment>
<dbReference type="InterPro" id="IPR022694">
    <property type="entry name" value="3-OHacyl-CoA_DH"/>
</dbReference>
<evidence type="ECO:0000259" key="9">
    <source>
        <dbReference type="Pfam" id="PF02737"/>
    </source>
</evidence>
<proteinExistence type="inferred from homology"/>
<dbReference type="Proteomes" id="UP000003860">
    <property type="component" value="Unassembled WGS sequence"/>
</dbReference>
<feature type="binding site" evidence="6">
    <location>
        <position position="98"/>
    </location>
    <ligand>
        <name>NAD(+)</name>
        <dbReference type="ChEBI" id="CHEBI:57540"/>
    </ligand>
</feature>
<name>F1TDH5_9FIRM</name>
<evidence type="ECO:0000256" key="4">
    <source>
        <dbReference type="ARBA" id="ARBA00067747"/>
    </source>
</evidence>
<sequence length="284" mass="32007">MNIRTVAIIGAGVMGSDTALDIACYGYNVILKDLNTEILKEAEERIKQSFRMIKMMKKELCELKQEDVLPHIVFQTDYKGFENVDIVIENIVEVWESKKAEYKRLKEVCKPETLFAVNTSCISITKIGSLLPDTSKVIGTHFMNPVPMKKMVEVIRGFHTSQDTEDRITDFLKSLGKNPVVVNDCPGFVSNRLSHLFMNEAAFLVQDQVASPSQIDMIFKQGFGHKMGPLETADLIGLDTVVNSLNILYESFQDNKFRCCPLLKKMVDAGLLGKKSGKGFYDYK</sequence>
<dbReference type="OrthoDB" id="9815331at2"/>
<gene>
    <name evidence="10" type="ORF">Cpap_1807</name>
</gene>
<evidence type="ECO:0000256" key="5">
    <source>
        <dbReference type="PIRSR" id="PIRSR000105-1"/>
    </source>
</evidence>